<dbReference type="EMBL" id="VOMC01000078">
    <property type="protein sequence ID" value="NVI09351.1"/>
    <property type="molecule type" value="Genomic_DNA"/>
</dbReference>
<name>A0ABX2NXU8_9BURK</name>
<comment type="caution">
    <text evidence="1">The sequence shown here is derived from an EMBL/GenBank/DDBJ whole genome shotgun (WGS) entry which is preliminary data.</text>
</comment>
<keyword evidence="2" id="KW-1185">Reference proteome</keyword>
<evidence type="ECO:0000313" key="2">
    <source>
        <dbReference type="Proteomes" id="UP000821598"/>
    </source>
</evidence>
<gene>
    <name evidence="1" type="ORF">FSB64_37980</name>
</gene>
<organism evidence="1 2">
    <name type="scientific">Paraburkholderia youngii</name>
    <dbReference type="NCBI Taxonomy" id="2782701"/>
    <lineage>
        <taxon>Bacteria</taxon>
        <taxon>Pseudomonadati</taxon>
        <taxon>Pseudomonadota</taxon>
        <taxon>Betaproteobacteria</taxon>
        <taxon>Burkholderiales</taxon>
        <taxon>Burkholderiaceae</taxon>
        <taxon>Paraburkholderia</taxon>
    </lineage>
</organism>
<accession>A0ABX2NXU8</accession>
<sequence>MLQSRKPIATAIPRQFNSHSHRQWSGLAQRIVSGTGTARSPCLRVTHCAVPVPLTILWVINTKITKAQAETVLDTATKLFDLIVESNGISEDMPKREALYDKFVFGVLAEVMLDTTL</sequence>
<evidence type="ECO:0000313" key="1">
    <source>
        <dbReference type="EMBL" id="NVI09351.1"/>
    </source>
</evidence>
<proteinExistence type="predicted"/>
<protein>
    <recommendedName>
        <fullName evidence="3">TetR family transcriptional regulator</fullName>
    </recommendedName>
</protein>
<dbReference type="Proteomes" id="UP000821598">
    <property type="component" value="Unassembled WGS sequence"/>
</dbReference>
<reference evidence="1 2" key="1">
    <citation type="submission" date="2019-08" db="EMBL/GenBank/DDBJ databases">
        <title>Paraburkholderia simonii sp. nov. and P. youngii sp. nov. Brazilian and Mexican Mimosa-associated rhizobia.</title>
        <authorList>
            <person name="Mavima L."/>
            <person name="Beukes C.W."/>
            <person name="Palmer M."/>
            <person name="De Meyer S.E."/>
            <person name="James E.K."/>
            <person name="Maluk M."/>
            <person name="Avontuur J.R."/>
            <person name="Chan W.Y."/>
            <person name="Venter S.N."/>
            <person name="Steenkamp E.T."/>
        </authorList>
    </citation>
    <scope>NUCLEOTIDE SEQUENCE [LARGE SCALE GENOMIC DNA]</scope>
    <source>
        <strain evidence="1 2">JPY454</strain>
    </source>
</reference>
<evidence type="ECO:0008006" key="3">
    <source>
        <dbReference type="Google" id="ProtNLM"/>
    </source>
</evidence>